<comment type="caution">
    <text evidence="5">The sequence shown here is derived from an EMBL/GenBank/DDBJ whole genome shotgun (WGS) entry which is preliminary data.</text>
</comment>
<gene>
    <name evidence="5" type="ORF">GSI_07354</name>
</gene>
<sequence length="318" mass="35186">MDPSTPGTSAEQAEDENSNIAEPLFDSDVCACCNLGPPRVETLKRFQGWKIVIYCGRECQAAAWPTHKAVCRSREAAQATQETEFSGYATQIALAQAVKEWCGLHQFTLMVLVHSLLRTAGGVEASLRLGRAVVFVLSPGRGESTLGNEDPGRAFTLRGAKVIEREHAQGFKTGRIPEEPADAGFWAQSAGTGRAGYLPVVCFMEDSTSVVTSRYPVFRAFHHPDDTPPGGQMAAVFRDLNRIFTNFVNNGAVLRPPVIGCTTIPYAGRMVRKRKGWMWQQDFGAWPYMDVVIPILSHVTSRETTLSATELWTRFWQW</sequence>
<dbReference type="OrthoDB" id="2756976at2759"/>
<dbReference type="AlphaFoldDB" id="A0A2G8SA69"/>
<protein>
    <recommendedName>
        <fullName evidence="4">MYND-type domain-containing protein</fullName>
    </recommendedName>
</protein>
<name>A0A2G8SA69_9APHY</name>
<dbReference type="SUPFAM" id="SSF144232">
    <property type="entry name" value="HIT/MYND zinc finger-like"/>
    <property type="match status" value="1"/>
</dbReference>
<proteinExistence type="predicted"/>
<dbReference type="GO" id="GO:0008270">
    <property type="term" value="F:zinc ion binding"/>
    <property type="evidence" value="ECO:0007669"/>
    <property type="project" value="UniProtKB-KW"/>
</dbReference>
<keyword evidence="6" id="KW-1185">Reference proteome</keyword>
<dbReference type="EMBL" id="AYKW01000014">
    <property type="protein sequence ID" value="PIL30652.1"/>
    <property type="molecule type" value="Genomic_DNA"/>
</dbReference>
<reference evidence="5 6" key="1">
    <citation type="journal article" date="2015" name="Sci. Rep.">
        <title>Chromosome-level genome map provides insights into diverse defense mechanisms in the medicinal fungus Ganoderma sinense.</title>
        <authorList>
            <person name="Zhu Y."/>
            <person name="Xu J."/>
            <person name="Sun C."/>
            <person name="Zhou S."/>
            <person name="Xu H."/>
            <person name="Nelson D.R."/>
            <person name="Qian J."/>
            <person name="Song J."/>
            <person name="Luo H."/>
            <person name="Xiang L."/>
            <person name="Li Y."/>
            <person name="Xu Z."/>
            <person name="Ji A."/>
            <person name="Wang L."/>
            <person name="Lu S."/>
            <person name="Hayward A."/>
            <person name="Sun W."/>
            <person name="Li X."/>
            <person name="Schwartz D.C."/>
            <person name="Wang Y."/>
            <person name="Chen S."/>
        </authorList>
    </citation>
    <scope>NUCLEOTIDE SEQUENCE [LARGE SCALE GENOMIC DNA]</scope>
    <source>
        <strain evidence="5 6">ZZ0214-1</strain>
    </source>
</reference>
<organism evidence="5 6">
    <name type="scientific">Ganoderma sinense ZZ0214-1</name>
    <dbReference type="NCBI Taxonomy" id="1077348"/>
    <lineage>
        <taxon>Eukaryota</taxon>
        <taxon>Fungi</taxon>
        <taxon>Dikarya</taxon>
        <taxon>Basidiomycota</taxon>
        <taxon>Agaricomycotina</taxon>
        <taxon>Agaricomycetes</taxon>
        <taxon>Polyporales</taxon>
        <taxon>Polyporaceae</taxon>
        <taxon>Ganoderma</taxon>
    </lineage>
</organism>
<evidence type="ECO:0000259" key="4">
    <source>
        <dbReference type="Pfam" id="PF01753"/>
    </source>
</evidence>
<feature type="domain" description="MYND-type" evidence="4">
    <location>
        <begin position="30"/>
        <end position="71"/>
    </location>
</feature>
<dbReference type="Gene3D" id="6.10.140.2220">
    <property type="match status" value="1"/>
</dbReference>
<dbReference type="InterPro" id="IPR002893">
    <property type="entry name" value="Znf_MYND"/>
</dbReference>
<evidence type="ECO:0000313" key="5">
    <source>
        <dbReference type="EMBL" id="PIL30652.1"/>
    </source>
</evidence>
<evidence type="ECO:0000313" key="6">
    <source>
        <dbReference type="Proteomes" id="UP000230002"/>
    </source>
</evidence>
<dbReference type="Pfam" id="PF01753">
    <property type="entry name" value="zf-MYND"/>
    <property type="match status" value="1"/>
</dbReference>
<evidence type="ECO:0000256" key="2">
    <source>
        <dbReference type="ARBA" id="ARBA00022771"/>
    </source>
</evidence>
<evidence type="ECO:0000256" key="1">
    <source>
        <dbReference type="ARBA" id="ARBA00022723"/>
    </source>
</evidence>
<keyword evidence="1" id="KW-0479">Metal-binding</keyword>
<dbReference type="STRING" id="1077348.A0A2G8SA69"/>
<keyword evidence="3" id="KW-0862">Zinc</keyword>
<evidence type="ECO:0000256" key="3">
    <source>
        <dbReference type="ARBA" id="ARBA00022833"/>
    </source>
</evidence>
<accession>A0A2G8SA69</accession>
<dbReference type="Proteomes" id="UP000230002">
    <property type="component" value="Unassembled WGS sequence"/>
</dbReference>
<keyword evidence="2" id="KW-0863">Zinc-finger</keyword>